<accession>A0A133UCZ7</accession>
<sequence>MKWEDHKRIVKAVAEAMGREDLLHIRTGYDGGDFLQVNLPEAVVYADKKPLKRIDGLGGKRRVKHHGLEEGAIRDRLWRARKYYLQGDEFTFLLYLGLALHLIHDSCISKSALKKHKLLFLEDFNL</sequence>
<organism evidence="1 2">
    <name type="scientific">candidate division MSBL1 archaeon SCGC-AAA259E17</name>
    <dbReference type="NCBI Taxonomy" id="1698263"/>
    <lineage>
        <taxon>Archaea</taxon>
        <taxon>Methanobacteriati</taxon>
        <taxon>Methanobacteriota</taxon>
        <taxon>candidate division MSBL1</taxon>
    </lineage>
</organism>
<proteinExistence type="predicted"/>
<dbReference type="AlphaFoldDB" id="A0A133UCZ7"/>
<keyword evidence="2" id="KW-1185">Reference proteome</keyword>
<dbReference type="Proteomes" id="UP000070373">
    <property type="component" value="Unassembled WGS sequence"/>
</dbReference>
<evidence type="ECO:0008006" key="3">
    <source>
        <dbReference type="Google" id="ProtNLM"/>
    </source>
</evidence>
<reference evidence="1 2" key="1">
    <citation type="journal article" date="2016" name="Sci. Rep.">
        <title>Metabolic traits of an uncultured archaeal lineage -MSBL1- from brine pools of the Red Sea.</title>
        <authorList>
            <person name="Mwirichia R."/>
            <person name="Alam I."/>
            <person name="Rashid M."/>
            <person name="Vinu M."/>
            <person name="Ba-Alawi W."/>
            <person name="Anthony Kamau A."/>
            <person name="Kamanda Ngugi D."/>
            <person name="Goker M."/>
            <person name="Klenk H.P."/>
            <person name="Bajic V."/>
            <person name="Stingl U."/>
        </authorList>
    </citation>
    <scope>NUCLEOTIDE SEQUENCE [LARGE SCALE GENOMIC DNA]</scope>
    <source>
        <strain evidence="1">SCGC-AAA259E17</strain>
    </source>
</reference>
<evidence type="ECO:0000313" key="1">
    <source>
        <dbReference type="EMBL" id="KXA92049.1"/>
    </source>
</evidence>
<protein>
    <recommendedName>
        <fullName evidence="3">Phospholipase C/D domain-containing protein</fullName>
    </recommendedName>
</protein>
<comment type="caution">
    <text evidence="1">The sequence shown here is derived from an EMBL/GenBank/DDBJ whole genome shotgun (WGS) entry which is preliminary data.</text>
</comment>
<evidence type="ECO:0000313" key="2">
    <source>
        <dbReference type="Proteomes" id="UP000070373"/>
    </source>
</evidence>
<gene>
    <name evidence="1" type="ORF">AKJ64_04160</name>
</gene>
<dbReference type="EMBL" id="LHXN01000084">
    <property type="protein sequence ID" value="KXA92049.1"/>
    <property type="molecule type" value="Genomic_DNA"/>
</dbReference>
<name>A0A133UCZ7_9EURY</name>